<dbReference type="SMART" id="SM00823">
    <property type="entry name" value="PKS_PP"/>
    <property type="match status" value="1"/>
</dbReference>
<dbReference type="InterPro" id="IPR023213">
    <property type="entry name" value="CAT-like_dom_sf"/>
</dbReference>
<comment type="similarity">
    <text evidence="3">Belongs to the ATP-dependent AMP-binding enzyme family. MbtB subfamily.</text>
</comment>
<dbReference type="Gene3D" id="2.30.38.10">
    <property type="entry name" value="Luciferase, Domain 3"/>
    <property type="match status" value="1"/>
</dbReference>
<dbReference type="EMBL" id="CP023701">
    <property type="protein sequence ID" value="QEU82324.1"/>
    <property type="molecule type" value="Genomic_DNA"/>
</dbReference>
<dbReference type="EMBL" id="BMVX01000011">
    <property type="protein sequence ID" value="GGZ69927.1"/>
    <property type="molecule type" value="Genomic_DNA"/>
</dbReference>
<dbReference type="Gene3D" id="3.30.300.30">
    <property type="match status" value="1"/>
</dbReference>
<comment type="cofactor">
    <cofactor evidence="1">
        <name>pantetheine 4'-phosphate</name>
        <dbReference type="ChEBI" id="CHEBI:47942"/>
    </cofactor>
</comment>
<keyword evidence="7" id="KW-0436">Ligase</keyword>
<evidence type="ECO:0000259" key="10">
    <source>
        <dbReference type="PROSITE" id="PS50075"/>
    </source>
</evidence>
<dbReference type="CDD" id="cd19535">
    <property type="entry name" value="Cyc_NRPS"/>
    <property type="match status" value="1"/>
</dbReference>
<dbReference type="GO" id="GO:0008610">
    <property type="term" value="P:lipid biosynthetic process"/>
    <property type="evidence" value="ECO:0007669"/>
    <property type="project" value="UniProtKB-ARBA"/>
</dbReference>
<dbReference type="FunFam" id="3.40.50.980:FF:000001">
    <property type="entry name" value="Non-ribosomal peptide synthetase"/>
    <property type="match status" value="1"/>
</dbReference>
<feature type="compositionally biased region" description="Polar residues" evidence="9">
    <location>
        <begin position="1107"/>
        <end position="1121"/>
    </location>
</feature>
<dbReference type="InterPro" id="IPR010071">
    <property type="entry name" value="AA_adenyl_dom"/>
</dbReference>
<dbReference type="PANTHER" id="PTHR45527:SF10">
    <property type="entry name" value="PYOCHELIN SYNTHASE PCHF"/>
    <property type="match status" value="1"/>
</dbReference>
<dbReference type="KEGG" id="ssub:CP968_32280"/>
<proteinExistence type="inferred from homology"/>
<keyword evidence="5" id="KW-0596">Phosphopantetheine</keyword>
<dbReference type="SUPFAM" id="SSF52777">
    <property type="entry name" value="CoA-dependent acyltransferases"/>
    <property type="match status" value="2"/>
</dbReference>
<evidence type="ECO:0000256" key="2">
    <source>
        <dbReference type="ARBA" id="ARBA00005102"/>
    </source>
</evidence>
<dbReference type="AlphaFoldDB" id="A0A5P2UXW1"/>
<dbReference type="RefSeq" id="WP_150521332.1">
    <property type="nucleotide sequence ID" value="NZ_BMVX01000011.1"/>
</dbReference>
<evidence type="ECO:0000256" key="7">
    <source>
        <dbReference type="ARBA" id="ARBA00022598"/>
    </source>
</evidence>
<dbReference type="OrthoDB" id="2472181at2"/>
<gene>
    <name evidence="12" type="ORF">CP968_32280</name>
    <name evidence="11" type="ORF">GCM10010371_32260</name>
</gene>
<dbReference type="PANTHER" id="PTHR45527">
    <property type="entry name" value="NONRIBOSOMAL PEPTIDE SYNTHETASE"/>
    <property type="match status" value="1"/>
</dbReference>
<name>A0A5P2UXW1_9ACTN</name>
<dbReference type="Gene3D" id="3.30.559.30">
    <property type="entry name" value="Nonribosomal peptide synthetase, condensation domain"/>
    <property type="match status" value="1"/>
</dbReference>
<dbReference type="Proteomes" id="UP000326831">
    <property type="component" value="Chromosome"/>
</dbReference>
<dbReference type="InterPro" id="IPR000873">
    <property type="entry name" value="AMP-dep_synth/lig_dom"/>
</dbReference>
<dbReference type="GO" id="GO:0031177">
    <property type="term" value="F:phosphopantetheine binding"/>
    <property type="evidence" value="ECO:0007669"/>
    <property type="project" value="InterPro"/>
</dbReference>
<dbReference type="Proteomes" id="UP000634660">
    <property type="component" value="Unassembled WGS sequence"/>
</dbReference>
<dbReference type="GO" id="GO:0016874">
    <property type="term" value="F:ligase activity"/>
    <property type="evidence" value="ECO:0007669"/>
    <property type="project" value="UniProtKB-KW"/>
</dbReference>
<sequence length="1121" mass="120733">MTELLPARADSAVSFPMTETQQALMIGRGEAVELGGIGCYGYFEWERPDLDPVRFANAWRTVVARHDMLRAIGGTDGTQWVPAEPLPFDIPVIDLRELSEDAARERLAALREEMSHVLFPVGSWPLFDLRIIRLAGAGNTGRIHLGIDLQVLDASSAFQVLFPELVDLYEDPDAELPEPGISFPEYARWRAEALPHTEAFRGARDYWLGRVPTLPPAPSLPTGPSPAAADGADAGPVRFDRREHRLSPADWQRFAARAHGAGLTPSVLLTAAFAEVVRCWAEESDFTLNYPVFQRPAVHPGITGVLGDFTNAVMLAADGSGATFLDRAHALRDQLARDAEHGAFNGVRVLRELTRLHGMGARSGMPVVVTSLLDYPVRRPVTDLGREVYSISQTPQVSLDVQLRELAGELRIIWDFVDGAFAPGFVDAAFGVYVSLVERLTEDPDALHTRRFDLIPPAERALRREVNDTSGQIPYTTLHELFAAQAARTPGAEALVDGGRRLSYAELAAYAWRIGRTLRADGAAPGELVAVVMEKGWEQYAAVYGILASGAAYLPLDASVPPERLARLLAEGGVRRILTQSSLESRIDWPADVRRYRVDTDFESGDASRPEVAQTPADLAYTIFTSGSTGEPKGVMVDHIGVVNLIRDVAERFGVGSRDRLLAISGLHFDASIYDVFGVLTQGGTVVVPPPFRHAEPDVWADLVESERVTLWNSVPVLMELLVGEAEVRERRGAGRPLESLRLSVLSGDWIPLTLPDRLRAQSPRIEVVGSGGPTETICWSLFQPIGEVDPAWTSIPYGKPITNQRYYVVDATAHERPLGVVGEMAVASDVGLALGYWNDPERTGERFVHLPETGERAYLTGDLGRYLPDGSIEILGRDDFQVKIQGHRIELGEIEAVLRQDPEVEAAVVVAPASAHGVRRLHAFVVAGSPDAAGPVLERLAARLPGSMVPSALTVLAELPLTRNGKVDRLQLAASAGRQQSADAADATRTADAPGTALELVLCAAVADILGLDGVVPGDNFFSLGGDSLSGTRLAGLLKDLLGVPVPVKTVFQNPVVSELAGKIAADERHGAEAVAAAEAFGAMEEDEQDADGAAGPVAGHGPSGHHSTVITDETTRGQS</sequence>
<dbReference type="InterPro" id="IPR057737">
    <property type="entry name" value="Condensation_MtbB-like"/>
</dbReference>
<dbReference type="PROSITE" id="PS00012">
    <property type="entry name" value="PHOSPHOPANTETHEINE"/>
    <property type="match status" value="1"/>
</dbReference>
<dbReference type="NCBIfam" id="TIGR01733">
    <property type="entry name" value="AA-adenyl-dom"/>
    <property type="match status" value="1"/>
</dbReference>
<dbReference type="InterPro" id="IPR036736">
    <property type="entry name" value="ACP-like_sf"/>
</dbReference>
<dbReference type="InterPro" id="IPR006162">
    <property type="entry name" value="Ppantetheine_attach_site"/>
</dbReference>
<dbReference type="Gene3D" id="3.30.559.10">
    <property type="entry name" value="Chloramphenicol acetyltransferase-like domain"/>
    <property type="match status" value="1"/>
</dbReference>
<evidence type="ECO:0000256" key="3">
    <source>
        <dbReference type="ARBA" id="ARBA00007380"/>
    </source>
</evidence>
<accession>A0A5P2UXW1</accession>
<evidence type="ECO:0000313" key="13">
    <source>
        <dbReference type="Proteomes" id="UP000326831"/>
    </source>
</evidence>
<dbReference type="Gene3D" id="1.10.1200.10">
    <property type="entry name" value="ACP-like"/>
    <property type="match status" value="1"/>
</dbReference>
<reference evidence="12 13" key="2">
    <citation type="submission" date="2017-09" db="EMBL/GenBank/DDBJ databases">
        <authorList>
            <person name="Lee N."/>
            <person name="Cho B.-K."/>
        </authorList>
    </citation>
    <scope>NUCLEOTIDE SEQUENCE [LARGE SCALE GENOMIC DNA]</scope>
    <source>
        <strain evidence="12 13">ATCC 27467</strain>
    </source>
</reference>
<evidence type="ECO:0000256" key="9">
    <source>
        <dbReference type="SAM" id="MobiDB-lite"/>
    </source>
</evidence>
<feature type="domain" description="Carrier" evidence="10">
    <location>
        <begin position="994"/>
        <end position="1069"/>
    </location>
</feature>
<dbReference type="Pfam" id="PF00550">
    <property type="entry name" value="PP-binding"/>
    <property type="match status" value="1"/>
</dbReference>
<dbReference type="Gene3D" id="3.40.50.980">
    <property type="match status" value="2"/>
</dbReference>
<dbReference type="Pfam" id="PF13193">
    <property type="entry name" value="AMP-binding_C"/>
    <property type="match status" value="1"/>
</dbReference>
<dbReference type="Pfam" id="PF00501">
    <property type="entry name" value="AMP-binding"/>
    <property type="match status" value="1"/>
</dbReference>
<dbReference type="InterPro" id="IPR045851">
    <property type="entry name" value="AMP-bd_C_sf"/>
</dbReference>
<dbReference type="GO" id="GO:0017000">
    <property type="term" value="P:antibiotic biosynthetic process"/>
    <property type="evidence" value="ECO:0007669"/>
    <property type="project" value="UniProtKB-ARBA"/>
</dbReference>
<evidence type="ECO:0000313" key="12">
    <source>
        <dbReference type="EMBL" id="QEU82324.1"/>
    </source>
</evidence>
<dbReference type="InterPro" id="IPR020806">
    <property type="entry name" value="PKS_PP-bd"/>
</dbReference>
<dbReference type="InterPro" id="IPR009081">
    <property type="entry name" value="PP-bd_ACP"/>
</dbReference>
<reference evidence="11" key="3">
    <citation type="submission" date="2020-09" db="EMBL/GenBank/DDBJ databases">
        <authorList>
            <person name="Sun Q."/>
            <person name="Ohkuma M."/>
        </authorList>
    </citation>
    <scope>NUCLEOTIDE SEQUENCE</scope>
    <source>
        <strain evidence="11">JCM 4834</strain>
    </source>
</reference>
<dbReference type="FunFam" id="3.30.559.10:FF:000023">
    <property type="entry name" value="Non-ribosomal peptide synthetase"/>
    <property type="match status" value="1"/>
</dbReference>
<dbReference type="InterPro" id="IPR025110">
    <property type="entry name" value="AMP-bd_C"/>
</dbReference>
<evidence type="ECO:0000256" key="5">
    <source>
        <dbReference type="ARBA" id="ARBA00022450"/>
    </source>
</evidence>
<dbReference type="GO" id="GO:0005737">
    <property type="term" value="C:cytoplasm"/>
    <property type="evidence" value="ECO:0007669"/>
    <property type="project" value="TreeGrafter"/>
</dbReference>
<dbReference type="SUPFAM" id="SSF56801">
    <property type="entry name" value="Acetyl-CoA synthetase-like"/>
    <property type="match status" value="1"/>
</dbReference>
<dbReference type="Pfam" id="PF00668">
    <property type="entry name" value="Condensation"/>
    <property type="match status" value="1"/>
</dbReference>
<organism evidence="12 13">
    <name type="scientific">Streptomyces subrutilus</name>
    <dbReference type="NCBI Taxonomy" id="36818"/>
    <lineage>
        <taxon>Bacteria</taxon>
        <taxon>Bacillati</taxon>
        <taxon>Actinomycetota</taxon>
        <taxon>Actinomycetes</taxon>
        <taxon>Kitasatosporales</taxon>
        <taxon>Streptomycetaceae</taxon>
        <taxon>Streptomyces</taxon>
    </lineage>
</organism>
<dbReference type="PROSITE" id="PS50075">
    <property type="entry name" value="CARRIER"/>
    <property type="match status" value="1"/>
</dbReference>
<dbReference type="SUPFAM" id="SSF47336">
    <property type="entry name" value="ACP-like"/>
    <property type="match status" value="1"/>
</dbReference>
<evidence type="ECO:0000256" key="6">
    <source>
        <dbReference type="ARBA" id="ARBA00022553"/>
    </source>
</evidence>
<comment type="pathway">
    <text evidence="2">Siderophore biosynthesis; mycobactin biosynthesis.</text>
</comment>
<feature type="region of interest" description="Disordered" evidence="9">
    <location>
        <begin position="1085"/>
        <end position="1121"/>
    </location>
</feature>
<evidence type="ECO:0000256" key="1">
    <source>
        <dbReference type="ARBA" id="ARBA00001957"/>
    </source>
</evidence>
<evidence type="ECO:0000256" key="8">
    <source>
        <dbReference type="ARBA" id="ARBA00033440"/>
    </source>
</evidence>
<evidence type="ECO:0000256" key="4">
    <source>
        <dbReference type="ARBA" id="ARBA00016743"/>
    </source>
</evidence>
<keyword evidence="13" id="KW-1185">Reference proteome</keyword>
<keyword evidence="6" id="KW-0597">Phosphoprotein</keyword>
<dbReference type="GO" id="GO:0043041">
    <property type="term" value="P:amino acid activation for nonribosomal peptide biosynthetic process"/>
    <property type="evidence" value="ECO:0007669"/>
    <property type="project" value="TreeGrafter"/>
</dbReference>
<dbReference type="GO" id="GO:0044550">
    <property type="term" value="P:secondary metabolite biosynthetic process"/>
    <property type="evidence" value="ECO:0007669"/>
    <property type="project" value="TreeGrafter"/>
</dbReference>
<reference evidence="11" key="1">
    <citation type="journal article" date="2014" name="Int. J. Syst. Evol. Microbiol.">
        <title>Complete genome sequence of Corynebacterium casei LMG S-19264T (=DSM 44701T), isolated from a smear-ripened cheese.</title>
        <authorList>
            <consortium name="US DOE Joint Genome Institute (JGI-PGF)"/>
            <person name="Walter F."/>
            <person name="Albersmeier A."/>
            <person name="Kalinowski J."/>
            <person name="Ruckert C."/>
        </authorList>
    </citation>
    <scope>NUCLEOTIDE SEQUENCE</scope>
    <source>
        <strain evidence="11">JCM 4834</strain>
    </source>
</reference>
<evidence type="ECO:0000313" key="11">
    <source>
        <dbReference type="EMBL" id="GGZ69927.1"/>
    </source>
</evidence>
<protein>
    <recommendedName>
        <fullName evidence="4">Phenyloxazoline synthase MbtB</fullName>
    </recommendedName>
    <alternativeName>
        <fullName evidence="8">Mycobactin synthetase protein B</fullName>
    </alternativeName>
</protein>
<dbReference type="InterPro" id="IPR001242">
    <property type="entry name" value="Condensation_dom"/>
</dbReference>